<protein>
    <submittedName>
        <fullName evidence="1">Uncharacterized protein</fullName>
    </submittedName>
</protein>
<proteinExistence type="predicted"/>
<gene>
    <name evidence="1" type="ORF">S03H2_18477</name>
</gene>
<evidence type="ECO:0000313" key="1">
    <source>
        <dbReference type="EMBL" id="GAH39026.1"/>
    </source>
</evidence>
<feature type="non-terminal residue" evidence="1">
    <location>
        <position position="96"/>
    </location>
</feature>
<dbReference type="AlphaFoldDB" id="X1F083"/>
<name>X1F083_9ZZZZ</name>
<dbReference type="EMBL" id="BARU01009590">
    <property type="protein sequence ID" value="GAH39026.1"/>
    <property type="molecule type" value="Genomic_DNA"/>
</dbReference>
<reference evidence="1" key="1">
    <citation type="journal article" date="2014" name="Front. Microbiol.">
        <title>High frequency of phylogenetically diverse reductive dehalogenase-homologous genes in deep subseafloor sedimentary metagenomes.</title>
        <authorList>
            <person name="Kawai M."/>
            <person name="Futagami T."/>
            <person name="Toyoda A."/>
            <person name="Takaki Y."/>
            <person name="Nishi S."/>
            <person name="Hori S."/>
            <person name="Arai W."/>
            <person name="Tsubouchi T."/>
            <person name="Morono Y."/>
            <person name="Uchiyama I."/>
            <person name="Ito T."/>
            <person name="Fujiyama A."/>
            <person name="Inagaki F."/>
            <person name="Takami H."/>
        </authorList>
    </citation>
    <scope>NUCLEOTIDE SEQUENCE</scope>
    <source>
        <strain evidence="1">Expedition CK06-06</strain>
    </source>
</reference>
<organism evidence="1">
    <name type="scientific">marine sediment metagenome</name>
    <dbReference type="NCBI Taxonomy" id="412755"/>
    <lineage>
        <taxon>unclassified sequences</taxon>
        <taxon>metagenomes</taxon>
        <taxon>ecological metagenomes</taxon>
    </lineage>
</organism>
<sequence length="96" mass="10833">MKAVYIKSYAHATRLGIKPFDTLISTVAIPSKKPKIVAFRGCAGFMDKDKGKYSMGKMVQYVSAGGERFFATSKLTLDILLKELFTRRPRMMKVSY</sequence>
<comment type="caution">
    <text evidence="1">The sequence shown here is derived from an EMBL/GenBank/DDBJ whole genome shotgun (WGS) entry which is preliminary data.</text>
</comment>
<accession>X1F083</accession>